<dbReference type="AlphaFoldDB" id="A0A514C8P1"/>
<dbReference type="InterPro" id="IPR036286">
    <property type="entry name" value="LexA/Signal_pep-like_sf"/>
</dbReference>
<dbReference type="EMBL" id="MK851048">
    <property type="protein sequence ID" value="QDH76060.1"/>
    <property type="molecule type" value="Genomic_DNA"/>
</dbReference>
<dbReference type="GO" id="GO:0003677">
    <property type="term" value="F:DNA binding"/>
    <property type="evidence" value="ECO:0007669"/>
    <property type="project" value="InterPro"/>
</dbReference>
<dbReference type="PANTHER" id="PTHR33516:SF2">
    <property type="entry name" value="LEXA REPRESSOR-RELATED"/>
    <property type="match status" value="1"/>
</dbReference>
<keyword evidence="6" id="KW-0742">SOS response</keyword>
<dbReference type="InterPro" id="IPR039418">
    <property type="entry name" value="LexA-like"/>
</dbReference>
<reference evidence="9" key="1">
    <citation type="submission" date="2019-04" db="EMBL/GenBank/DDBJ databases">
        <authorList>
            <person name="Hu G."/>
            <person name="Luo X."/>
        </authorList>
    </citation>
    <scope>NUCLEOTIDE SEQUENCE</scope>
    <source>
        <strain evidence="9">MM1L5</strain>
        <plasmid evidence="9">pMM1L5</plasmid>
    </source>
</reference>
<dbReference type="SUPFAM" id="SSF51306">
    <property type="entry name" value="LexA/Signal peptidase"/>
    <property type="match status" value="1"/>
</dbReference>
<dbReference type="PANTHER" id="PTHR33516">
    <property type="entry name" value="LEXA REPRESSOR"/>
    <property type="match status" value="1"/>
</dbReference>
<evidence type="ECO:0000259" key="8">
    <source>
        <dbReference type="Pfam" id="PF00717"/>
    </source>
</evidence>
<dbReference type="PRINTS" id="PR00726">
    <property type="entry name" value="LEXASERPTASE"/>
</dbReference>
<protein>
    <submittedName>
        <fullName evidence="9">UmuD protein</fullName>
    </submittedName>
</protein>
<name>A0A514C8P1_MORMO</name>
<dbReference type="GO" id="GO:0016787">
    <property type="term" value="F:hydrolase activity"/>
    <property type="evidence" value="ECO:0007669"/>
    <property type="project" value="UniProtKB-KW"/>
</dbReference>
<dbReference type="Gene3D" id="2.10.109.10">
    <property type="entry name" value="Umud Fragment, subunit A"/>
    <property type="match status" value="1"/>
</dbReference>
<evidence type="ECO:0000256" key="2">
    <source>
        <dbReference type="ARBA" id="ARBA00022763"/>
    </source>
</evidence>
<dbReference type="GO" id="GO:0009432">
    <property type="term" value="P:SOS response"/>
    <property type="evidence" value="ECO:0007669"/>
    <property type="project" value="UniProtKB-KW"/>
</dbReference>
<evidence type="ECO:0000256" key="1">
    <source>
        <dbReference type="ARBA" id="ARBA00007484"/>
    </source>
</evidence>
<evidence type="ECO:0000313" key="9">
    <source>
        <dbReference type="EMBL" id="QDH76060.1"/>
    </source>
</evidence>
<dbReference type="GO" id="GO:0006281">
    <property type="term" value="P:DNA repair"/>
    <property type="evidence" value="ECO:0007669"/>
    <property type="project" value="UniProtKB-KW"/>
</dbReference>
<dbReference type="CDD" id="cd06529">
    <property type="entry name" value="S24_LexA-like"/>
    <property type="match status" value="1"/>
</dbReference>
<keyword evidence="2" id="KW-0227">DNA damage</keyword>
<dbReference type="InterPro" id="IPR015927">
    <property type="entry name" value="Peptidase_S24_S26A/B/C"/>
</dbReference>
<dbReference type="InterPro" id="IPR006197">
    <property type="entry name" value="Peptidase_S24_LexA"/>
</dbReference>
<keyword evidence="9" id="KW-0614">Plasmid</keyword>
<accession>A0A514C8P1</accession>
<dbReference type="InterPro" id="IPR050077">
    <property type="entry name" value="LexA_repressor"/>
</dbReference>
<proteinExistence type="inferred from homology"/>
<dbReference type="GO" id="GO:0006355">
    <property type="term" value="P:regulation of DNA-templated transcription"/>
    <property type="evidence" value="ECO:0007669"/>
    <property type="project" value="InterPro"/>
</dbReference>
<organism evidence="9">
    <name type="scientific">Morganella morganii</name>
    <name type="common">Proteus morganii</name>
    <dbReference type="NCBI Taxonomy" id="582"/>
    <lineage>
        <taxon>Bacteria</taxon>
        <taxon>Pseudomonadati</taxon>
        <taxon>Pseudomonadota</taxon>
        <taxon>Gammaproteobacteria</taxon>
        <taxon>Enterobacterales</taxon>
        <taxon>Morganellaceae</taxon>
        <taxon>Morganella</taxon>
    </lineage>
</organism>
<feature type="domain" description="Peptidase S24/S26A/S26B/S26C" evidence="8">
    <location>
        <begin position="10"/>
        <end position="120"/>
    </location>
</feature>
<geneLocation type="plasmid" evidence="9">
    <name>pMM1L5</name>
</geneLocation>
<evidence type="ECO:0000256" key="4">
    <source>
        <dbReference type="ARBA" id="ARBA00022813"/>
    </source>
</evidence>
<keyword evidence="5" id="KW-0234">DNA repair</keyword>
<evidence type="ECO:0000256" key="6">
    <source>
        <dbReference type="ARBA" id="ARBA00023236"/>
    </source>
</evidence>
<keyword evidence="3 7" id="KW-0378">Hydrolase</keyword>
<dbReference type="RefSeq" id="WP_172694082.1">
    <property type="nucleotide sequence ID" value="NZ_MK851048.1"/>
</dbReference>
<dbReference type="NCBIfam" id="NF007621">
    <property type="entry name" value="PRK10276.1"/>
    <property type="match status" value="1"/>
</dbReference>
<evidence type="ECO:0000256" key="3">
    <source>
        <dbReference type="ARBA" id="ARBA00022801"/>
    </source>
</evidence>
<sequence>MPQIPLFDFPVSCGFPSPAEDFAERRISLDAELVRYPESTYFLRAQGHSMKDAGIFDGDLLVVESYETAGDGDIVIAELNGEFTCKYLKTHPEKALVPANEACKPVMITDETDIRIFGIVRFAVHQTGR</sequence>
<evidence type="ECO:0000256" key="5">
    <source>
        <dbReference type="ARBA" id="ARBA00023204"/>
    </source>
</evidence>
<keyword evidence="4 7" id="KW-0068">Autocatalytic cleavage</keyword>
<evidence type="ECO:0000256" key="7">
    <source>
        <dbReference type="RuleBase" id="RU003991"/>
    </source>
</evidence>
<dbReference type="Pfam" id="PF00717">
    <property type="entry name" value="Peptidase_S24"/>
    <property type="match status" value="1"/>
</dbReference>
<comment type="similarity">
    <text evidence="1 7">Belongs to the peptidase S24 family.</text>
</comment>